<keyword evidence="2" id="KW-1185">Reference proteome</keyword>
<organism evidence="1 2">
    <name type="scientific">Octopus vulgaris</name>
    <name type="common">Common octopus</name>
    <dbReference type="NCBI Taxonomy" id="6645"/>
    <lineage>
        <taxon>Eukaryota</taxon>
        <taxon>Metazoa</taxon>
        <taxon>Spiralia</taxon>
        <taxon>Lophotrochozoa</taxon>
        <taxon>Mollusca</taxon>
        <taxon>Cephalopoda</taxon>
        <taxon>Coleoidea</taxon>
        <taxon>Octopodiformes</taxon>
        <taxon>Octopoda</taxon>
        <taxon>Incirrata</taxon>
        <taxon>Octopodidae</taxon>
        <taxon>Octopus</taxon>
    </lineage>
</organism>
<name>A0AA36ANC2_OCTVU</name>
<protein>
    <submittedName>
        <fullName evidence="1">Uncharacterized protein</fullName>
    </submittedName>
</protein>
<dbReference type="Proteomes" id="UP001162480">
    <property type="component" value="Chromosome 2"/>
</dbReference>
<accession>A0AA36ANC2</accession>
<reference evidence="1" key="1">
    <citation type="submission" date="2023-08" db="EMBL/GenBank/DDBJ databases">
        <authorList>
            <person name="Alioto T."/>
            <person name="Alioto T."/>
            <person name="Gomez Garrido J."/>
        </authorList>
    </citation>
    <scope>NUCLEOTIDE SEQUENCE</scope>
</reference>
<evidence type="ECO:0000313" key="1">
    <source>
        <dbReference type="EMBL" id="CAI9718197.1"/>
    </source>
</evidence>
<dbReference type="AlphaFoldDB" id="A0AA36ANC2"/>
<dbReference type="EMBL" id="OX597815">
    <property type="protein sequence ID" value="CAI9718197.1"/>
    <property type="molecule type" value="Genomic_DNA"/>
</dbReference>
<proteinExistence type="predicted"/>
<gene>
    <name evidence="1" type="ORF">OCTVUL_1B008689</name>
</gene>
<evidence type="ECO:0000313" key="2">
    <source>
        <dbReference type="Proteomes" id="UP001162480"/>
    </source>
</evidence>
<sequence>MIYNRPDLKHLIFVATDMTICTYSVNPYSDAICRNINHDSFFHFNDLESSPKLQPLNEISATTINIKSLR</sequence>